<evidence type="ECO:0000259" key="1">
    <source>
        <dbReference type="Pfam" id="PF01507"/>
    </source>
</evidence>
<dbReference type="EMBL" id="CP060636">
    <property type="protein sequence ID" value="QNM12787.1"/>
    <property type="molecule type" value="Genomic_DNA"/>
</dbReference>
<dbReference type="SUPFAM" id="SSF52402">
    <property type="entry name" value="Adenine nucleotide alpha hydrolases-like"/>
    <property type="match status" value="1"/>
</dbReference>
<sequence length="332" mass="38878">MERIESIYYDTGGKCYLSFSGGKDSTVVLALIKMCQDIYTIPPNAIPAVFCNTGIELGATVEFVQWVKDNYYDNVQVIRPDPKHPFDWIIKNYGKPMKSKMKSEYLSRWHKRKDIKALNMLISADKKRAKLQIANKDMHMLHPDFGITATEKCCKYLKKQPFEKYGKDNGYLGYINGMRQEEGGARELNMLNRVTNGGSICTAYHKGMVNKMPIIDWTEKDVEDFIQEHHVPLSKAYTVYGLSRTGCFLCPYSRFLQQDLETLHTYEPLRYKAAMHWLKDVYIAQNVQLPFDKGYEKERVEKWNNEYSDMRYEMIKKYRPGKEDRYGQKSLF</sequence>
<protein>
    <submittedName>
        <fullName evidence="2">Phosphoadenosine phosphosulfate reductase family protein</fullName>
    </submittedName>
</protein>
<feature type="domain" description="Phosphoadenosine phosphosulphate reductase" evidence="1">
    <location>
        <begin position="15"/>
        <end position="102"/>
    </location>
</feature>
<name>A0A7G9GPQ5_9FIRM</name>
<dbReference type="KEGG" id="ehn:H9Q80_02210"/>
<dbReference type="InterPro" id="IPR002500">
    <property type="entry name" value="PAPS_reduct_dom"/>
</dbReference>
<reference evidence="2 3" key="1">
    <citation type="submission" date="2020-08" db="EMBL/GenBank/DDBJ databases">
        <authorList>
            <person name="Liu C."/>
            <person name="Sun Q."/>
        </authorList>
    </citation>
    <scope>NUCLEOTIDE SEQUENCE [LARGE SCALE GENOMIC DNA]</scope>
    <source>
        <strain evidence="2 3">NSJ-61</strain>
    </source>
</reference>
<organism evidence="2 3">
    <name type="scientific">[Eubacterium] hominis</name>
    <dbReference type="NCBI Taxonomy" id="2764325"/>
    <lineage>
        <taxon>Bacteria</taxon>
        <taxon>Bacillati</taxon>
        <taxon>Bacillota</taxon>
        <taxon>Erysipelotrichia</taxon>
        <taxon>Erysipelotrichales</taxon>
        <taxon>Erysipelotrichaceae</taxon>
        <taxon>Amedibacillus</taxon>
    </lineage>
</organism>
<dbReference type="RefSeq" id="WP_117455410.1">
    <property type="nucleotide sequence ID" value="NZ_CP060636.1"/>
</dbReference>
<keyword evidence="3" id="KW-1185">Reference proteome</keyword>
<dbReference type="InterPro" id="IPR050128">
    <property type="entry name" value="Sulfate_adenylyltrnsfr_sub2"/>
</dbReference>
<feature type="domain" description="Phosphoadenosine phosphosulphate reductase" evidence="1">
    <location>
        <begin position="113"/>
        <end position="251"/>
    </location>
</feature>
<evidence type="ECO:0000313" key="2">
    <source>
        <dbReference type="EMBL" id="QNM12787.1"/>
    </source>
</evidence>
<dbReference type="Gene3D" id="3.40.50.620">
    <property type="entry name" value="HUPs"/>
    <property type="match status" value="1"/>
</dbReference>
<accession>A0A7G9GPQ5</accession>
<dbReference type="PANTHER" id="PTHR43196:SF2">
    <property type="entry name" value="PHOSPHOADENOSINE PHOSPHOSULFATE REDUCTASE"/>
    <property type="match status" value="1"/>
</dbReference>
<dbReference type="InterPro" id="IPR014729">
    <property type="entry name" value="Rossmann-like_a/b/a_fold"/>
</dbReference>
<dbReference type="Pfam" id="PF01507">
    <property type="entry name" value="PAPS_reduct"/>
    <property type="match status" value="2"/>
</dbReference>
<dbReference type="PANTHER" id="PTHR43196">
    <property type="entry name" value="SULFATE ADENYLYLTRANSFERASE SUBUNIT 2"/>
    <property type="match status" value="1"/>
</dbReference>
<dbReference type="AlphaFoldDB" id="A0A7G9GPQ5"/>
<dbReference type="Proteomes" id="UP000515856">
    <property type="component" value="Chromosome"/>
</dbReference>
<gene>
    <name evidence="2" type="ORF">H9Q80_02210</name>
</gene>
<dbReference type="GO" id="GO:0003824">
    <property type="term" value="F:catalytic activity"/>
    <property type="evidence" value="ECO:0007669"/>
    <property type="project" value="InterPro"/>
</dbReference>
<evidence type="ECO:0000313" key="3">
    <source>
        <dbReference type="Proteomes" id="UP000515856"/>
    </source>
</evidence>
<proteinExistence type="predicted"/>